<feature type="compositionally biased region" description="Basic and acidic residues" evidence="1">
    <location>
        <begin position="283"/>
        <end position="292"/>
    </location>
</feature>
<dbReference type="EMBL" id="JABSTU010000008">
    <property type="protein sequence ID" value="KAH8023939.1"/>
    <property type="molecule type" value="Genomic_DNA"/>
</dbReference>
<sequence length="740" mass="82842">MDVESPWPPPIRSASSVATLRKRSGHPSDVDSEDTLMYSTASDESSDESDFVPVARHKAKRRLLTTSPSQSKATTNIQEPPVHTILFVPLNAADSMNRLNRQVTSMSLEALVPGQITNVRINGRKNVLAIDVTQRTALDVLTKVFECAREHQLRPFAPKPLQCRKCCKIGHVSAVCTSSAVCSRCSESHNTEACQAEHRKCGNCQGPHEASSKQCPNVKKEMQVLRQLARDGSTHREAAAKVRCRRSRHRKTPRTSSAKVRDTPLPHITHSLPQASTSANNEDPQKDARNIDPDAWPALPSVTPPVEPQHRPLKTTSERLDQDLFSPLSPRRSDGRAELQRRLRSRGSCPLPLDTARWSQPPLSAALISWRRCGGKSWRLPASRRHGLIGHRRSRARPIFRRRDRQQRAPGSKLPCKHSTSPFQRLQPLTTVVVVVTAATAHLVSTSAVPSPLRARYYTTLLNAAGVRRCFAPRRRARFFLARGGDLRPFLRVCVSVCLHVNRHSGGPDLAGYKSGNVEPITSLDQDLFSPLSPRRSDGRAQLQRRLRSRDSCPLLLDTARWSQPPLSAALISWRRCGGKSWRLPASRRRHGLIGHRRSRARPIFRRRDRQLREPGSKLPCKHSTSPFQRLQPLTTVVVVVTAATAHLVSTSAVPSPLRARYYTTLLNAAGVRRCFAPRRRARFFLARGGDLRPFLRVCVSVCLHVNRHSGGPDLAGYTYYSWCSTEPRKKEVRALEMQQ</sequence>
<feature type="region of interest" description="Disordered" evidence="1">
    <location>
        <begin position="401"/>
        <end position="420"/>
    </location>
</feature>
<feature type="compositionally biased region" description="Basic residues" evidence="1">
    <location>
        <begin position="242"/>
        <end position="253"/>
    </location>
</feature>
<gene>
    <name evidence="2" type="ORF">HPB51_019821</name>
</gene>
<keyword evidence="3" id="KW-1185">Reference proteome</keyword>
<dbReference type="Proteomes" id="UP000821866">
    <property type="component" value="Chromosome 6"/>
</dbReference>
<reference evidence="2" key="1">
    <citation type="journal article" date="2020" name="Cell">
        <title>Large-Scale Comparative Analyses of Tick Genomes Elucidate Their Genetic Diversity and Vector Capacities.</title>
        <authorList>
            <consortium name="Tick Genome and Microbiome Consortium (TIGMIC)"/>
            <person name="Jia N."/>
            <person name="Wang J."/>
            <person name="Shi W."/>
            <person name="Du L."/>
            <person name="Sun Y."/>
            <person name="Zhan W."/>
            <person name="Jiang J.F."/>
            <person name="Wang Q."/>
            <person name="Zhang B."/>
            <person name="Ji P."/>
            <person name="Bell-Sakyi L."/>
            <person name="Cui X.M."/>
            <person name="Yuan T.T."/>
            <person name="Jiang B.G."/>
            <person name="Yang W.F."/>
            <person name="Lam T.T."/>
            <person name="Chang Q.C."/>
            <person name="Ding S.J."/>
            <person name="Wang X.J."/>
            <person name="Zhu J.G."/>
            <person name="Ruan X.D."/>
            <person name="Zhao L."/>
            <person name="Wei J.T."/>
            <person name="Ye R.Z."/>
            <person name="Que T.C."/>
            <person name="Du C.H."/>
            <person name="Zhou Y.H."/>
            <person name="Cheng J.X."/>
            <person name="Dai P.F."/>
            <person name="Guo W.B."/>
            <person name="Han X.H."/>
            <person name="Huang E.J."/>
            <person name="Li L.F."/>
            <person name="Wei W."/>
            <person name="Gao Y.C."/>
            <person name="Liu J.Z."/>
            <person name="Shao H.Z."/>
            <person name="Wang X."/>
            <person name="Wang C.C."/>
            <person name="Yang T.C."/>
            <person name="Huo Q.B."/>
            <person name="Li W."/>
            <person name="Chen H.Y."/>
            <person name="Chen S.E."/>
            <person name="Zhou L.G."/>
            <person name="Ni X.B."/>
            <person name="Tian J.H."/>
            <person name="Sheng Y."/>
            <person name="Liu T."/>
            <person name="Pan Y.S."/>
            <person name="Xia L.Y."/>
            <person name="Li J."/>
            <person name="Zhao F."/>
            <person name="Cao W.C."/>
        </authorList>
    </citation>
    <scope>NUCLEOTIDE SEQUENCE</scope>
    <source>
        <strain evidence="2">Rmic-2018</strain>
    </source>
</reference>
<organism evidence="2 3">
    <name type="scientific">Rhipicephalus microplus</name>
    <name type="common">Cattle tick</name>
    <name type="synonym">Boophilus microplus</name>
    <dbReference type="NCBI Taxonomy" id="6941"/>
    <lineage>
        <taxon>Eukaryota</taxon>
        <taxon>Metazoa</taxon>
        <taxon>Ecdysozoa</taxon>
        <taxon>Arthropoda</taxon>
        <taxon>Chelicerata</taxon>
        <taxon>Arachnida</taxon>
        <taxon>Acari</taxon>
        <taxon>Parasitiformes</taxon>
        <taxon>Ixodida</taxon>
        <taxon>Ixodoidea</taxon>
        <taxon>Ixodidae</taxon>
        <taxon>Rhipicephalinae</taxon>
        <taxon>Rhipicephalus</taxon>
        <taxon>Boophilus</taxon>
    </lineage>
</organism>
<dbReference type="VEuPathDB" id="VectorBase:LOC119162276"/>
<evidence type="ECO:0008006" key="4">
    <source>
        <dbReference type="Google" id="ProtNLM"/>
    </source>
</evidence>
<evidence type="ECO:0000313" key="3">
    <source>
        <dbReference type="Proteomes" id="UP000821866"/>
    </source>
</evidence>
<feature type="compositionally biased region" description="Basic and acidic residues" evidence="1">
    <location>
        <begin position="331"/>
        <end position="341"/>
    </location>
</feature>
<evidence type="ECO:0000313" key="2">
    <source>
        <dbReference type="EMBL" id="KAH8023939.1"/>
    </source>
</evidence>
<protein>
    <recommendedName>
        <fullName evidence="4">Tick transposon</fullName>
    </recommendedName>
</protein>
<proteinExistence type="predicted"/>
<name>A0A9J6DPE4_RHIMP</name>
<reference evidence="2" key="2">
    <citation type="submission" date="2021-09" db="EMBL/GenBank/DDBJ databases">
        <authorList>
            <person name="Jia N."/>
            <person name="Wang J."/>
            <person name="Shi W."/>
            <person name="Du L."/>
            <person name="Sun Y."/>
            <person name="Zhan W."/>
            <person name="Jiang J."/>
            <person name="Wang Q."/>
            <person name="Zhang B."/>
            <person name="Ji P."/>
            <person name="Sakyi L.B."/>
            <person name="Cui X."/>
            <person name="Yuan T."/>
            <person name="Jiang B."/>
            <person name="Yang W."/>
            <person name="Lam T.T.-Y."/>
            <person name="Chang Q."/>
            <person name="Ding S."/>
            <person name="Wang X."/>
            <person name="Zhu J."/>
            <person name="Ruan X."/>
            <person name="Zhao L."/>
            <person name="Wei J."/>
            <person name="Que T."/>
            <person name="Du C."/>
            <person name="Cheng J."/>
            <person name="Dai P."/>
            <person name="Han X."/>
            <person name="Huang E."/>
            <person name="Gao Y."/>
            <person name="Liu J."/>
            <person name="Shao H."/>
            <person name="Ye R."/>
            <person name="Li L."/>
            <person name="Wei W."/>
            <person name="Wang X."/>
            <person name="Wang C."/>
            <person name="Huo Q."/>
            <person name="Li W."/>
            <person name="Guo W."/>
            <person name="Chen H."/>
            <person name="Chen S."/>
            <person name="Zhou L."/>
            <person name="Zhou L."/>
            <person name="Ni X."/>
            <person name="Tian J."/>
            <person name="Zhou Y."/>
            <person name="Sheng Y."/>
            <person name="Liu T."/>
            <person name="Pan Y."/>
            <person name="Xia L."/>
            <person name="Li J."/>
            <person name="Zhao F."/>
            <person name="Cao W."/>
        </authorList>
    </citation>
    <scope>NUCLEOTIDE SEQUENCE</scope>
    <source>
        <strain evidence="2">Rmic-2018</strain>
        <tissue evidence="2">Larvae</tissue>
    </source>
</reference>
<feature type="compositionally biased region" description="Basic and acidic residues" evidence="1">
    <location>
        <begin position="229"/>
        <end position="240"/>
    </location>
</feature>
<accession>A0A9J6DPE4</accession>
<feature type="compositionally biased region" description="Polar residues" evidence="1">
    <location>
        <begin position="271"/>
        <end position="282"/>
    </location>
</feature>
<evidence type="ECO:0000256" key="1">
    <source>
        <dbReference type="SAM" id="MobiDB-lite"/>
    </source>
</evidence>
<feature type="region of interest" description="Disordered" evidence="1">
    <location>
        <begin position="229"/>
        <end position="344"/>
    </location>
</feature>
<comment type="caution">
    <text evidence="2">The sequence shown here is derived from an EMBL/GenBank/DDBJ whole genome shotgun (WGS) entry which is preliminary data.</text>
</comment>
<feature type="compositionally biased region" description="Pro residues" evidence="1">
    <location>
        <begin position="1"/>
        <end position="11"/>
    </location>
</feature>
<feature type="region of interest" description="Disordered" evidence="1">
    <location>
        <begin position="1"/>
        <end position="51"/>
    </location>
</feature>
<dbReference type="AlphaFoldDB" id="A0A9J6DPE4"/>